<dbReference type="Pfam" id="PF00535">
    <property type="entry name" value="Glycos_transf_2"/>
    <property type="match status" value="1"/>
</dbReference>
<reference evidence="8" key="1">
    <citation type="journal article" date="2023" name="Antonie Van Leeuwenhoek">
        <title>Mesoterricola silvestris gen. nov., sp. nov., Mesoterricola sediminis sp. nov., Geothrix oryzae sp. nov., Geothrix edaphica sp. nov., Geothrix rubra sp. nov., and Geothrix limicola sp. nov., six novel members of Acidobacteriota isolated from soils.</title>
        <authorList>
            <person name="Itoh H."/>
            <person name="Sugisawa Y."/>
            <person name="Mise K."/>
            <person name="Xu Z."/>
            <person name="Kuniyasu M."/>
            <person name="Ushijima N."/>
            <person name="Kawano K."/>
            <person name="Kobayashi E."/>
            <person name="Shiratori Y."/>
            <person name="Masuda Y."/>
            <person name="Senoo K."/>
        </authorList>
    </citation>
    <scope>NUCLEOTIDE SEQUENCE</scope>
    <source>
        <strain evidence="8">Red802</strain>
    </source>
</reference>
<name>A0ABQ5PYZ4_9BACT</name>
<dbReference type="InterPro" id="IPR001173">
    <property type="entry name" value="Glyco_trans_2-like"/>
</dbReference>
<dbReference type="PANTHER" id="PTHR10859">
    <property type="entry name" value="GLYCOSYL TRANSFERASE"/>
    <property type="match status" value="1"/>
</dbReference>
<evidence type="ECO:0000256" key="6">
    <source>
        <dbReference type="ARBA" id="ARBA00023315"/>
    </source>
</evidence>
<dbReference type="InterPro" id="IPR004960">
    <property type="entry name" value="LipA_acyltrans"/>
</dbReference>
<proteinExistence type="predicted"/>
<keyword evidence="5" id="KW-0472">Membrane</keyword>
<accession>A0ABQ5PYZ4</accession>
<evidence type="ECO:0000256" key="4">
    <source>
        <dbReference type="ARBA" id="ARBA00022679"/>
    </source>
</evidence>
<dbReference type="SUPFAM" id="SSF53448">
    <property type="entry name" value="Nucleotide-diphospho-sugar transferases"/>
    <property type="match status" value="1"/>
</dbReference>
<keyword evidence="4" id="KW-0808">Transferase</keyword>
<keyword evidence="3" id="KW-0997">Cell inner membrane</keyword>
<dbReference type="RefSeq" id="WP_285608836.1">
    <property type="nucleotide sequence ID" value="NZ_BSDC01000002.1"/>
</dbReference>
<sequence length="574" mass="64298">MTFRPCLVVPVYNPGPALGRTLDALLACGHPLFIHDDGSDEATRRQLEAAAAAQPGLRLSRWPVNRGKGAAVVEALRRARAEGFTHALQVDADGQHDAAAVAPFLVLGEARPDAVIAGVPVYDASVPAARKFGRRFTHAWVWLETLSFDIGDSLCGFRLYPLEAVGRLLAHTTLPARMDFDTAAIVRLHWAGVPVVNAPVRVVYPEDGVSHFHLVRDNLRLTRMHTRLVLGMLLRLPVLLGRRFRREAPRDHRWTRIRERGTALGLRTAHLIFRLTGARGLRWLTEILAAYFFLTGRAARRASSQYLDRLFRHAGPLPDLPVKPGLRAQYRHIRTFALSYVDRFLAWMDASDAELVFPEEQAFQDLIRSGRGALFLSAHLGHLDMLRGLGAARGIQGLNAVIYSEHVIRFQELLGRINPNYNANLIHVAEAGPETALLLEERIARGESLFIVGDRPPASENGRTLDIPFLGRDAPFPIGPLFLAHLLQCPVYLFFCIKDGPRYRIHMEPFAERVDLPRKGREVALRSWLGRYAQAIEARCRETPFQWFNFYDFWGEAEPLPLPPIAPPAGSPRP</sequence>
<keyword evidence="2" id="KW-1003">Cell membrane</keyword>
<dbReference type="GO" id="GO:0016746">
    <property type="term" value="F:acyltransferase activity"/>
    <property type="evidence" value="ECO:0007669"/>
    <property type="project" value="UniProtKB-KW"/>
</dbReference>
<dbReference type="Gene3D" id="3.90.550.10">
    <property type="entry name" value="Spore Coat Polysaccharide Biosynthesis Protein SpsA, Chain A"/>
    <property type="match status" value="1"/>
</dbReference>
<dbReference type="PANTHER" id="PTHR10859:SF91">
    <property type="entry name" value="DOLICHYL-PHOSPHATE BETA-GLUCOSYLTRANSFERASE"/>
    <property type="match status" value="1"/>
</dbReference>
<dbReference type="InterPro" id="IPR029044">
    <property type="entry name" value="Nucleotide-diphossugar_trans"/>
</dbReference>
<evidence type="ECO:0000313" key="8">
    <source>
        <dbReference type="EMBL" id="GLH67607.1"/>
    </source>
</evidence>
<gene>
    <name evidence="8" type="ORF">GETHED_19710</name>
</gene>
<comment type="subcellular location">
    <subcellularLocation>
        <location evidence="1">Cell inner membrane</location>
    </subcellularLocation>
</comment>
<feature type="domain" description="Glycosyltransferase 2-like" evidence="7">
    <location>
        <begin position="7"/>
        <end position="132"/>
    </location>
</feature>
<dbReference type="CDD" id="cd07984">
    <property type="entry name" value="LPLAT_LABLAT-like"/>
    <property type="match status" value="1"/>
</dbReference>
<protein>
    <submittedName>
        <fullName evidence="8">Acyltransferase</fullName>
    </submittedName>
</protein>
<evidence type="ECO:0000313" key="9">
    <source>
        <dbReference type="Proteomes" id="UP001165044"/>
    </source>
</evidence>
<evidence type="ECO:0000259" key="7">
    <source>
        <dbReference type="Pfam" id="PF00535"/>
    </source>
</evidence>
<evidence type="ECO:0000256" key="5">
    <source>
        <dbReference type="ARBA" id="ARBA00023136"/>
    </source>
</evidence>
<dbReference type="Proteomes" id="UP001165044">
    <property type="component" value="Unassembled WGS sequence"/>
</dbReference>
<organism evidence="8 9">
    <name type="scientific">Geothrix edaphica</name>
    <dbReference type="NCBI Taxonomy" id="2927976"/>
    <lineage>
        <taxon>Bacteria</taxon>
        <taxon>Pseudomonadati</taxon>
        <taxon>Acidobacteriota</taxon>
        <taxon>Holophagae</taxon>
        <taxon>Holophagales</taxon>
        <taxon>Holophagaceae</taxon>
        <taxon>Geothrix</taxon>
    </lineage>
</organism>
<dbReference type="EMBL" id="BSDC01000002">
    <property type="protein sequence ID" value="GLH67607.1"/>
    <property type="molecule type" value="Genomic_DNA"/>
</dbReference>
<keyword evidence="9" id="KW-1185">Reference proteome</keyword>
<dbReference type="CDD" id="cd04179">
    <property type="entry name" value="DPM_DPG-synthase_like"/>
    <property type="match status" value="1"/>
</dbReference>
<evidence type="ECO:0000256" key="1">
    <source>
        <dbReference type="ARBA" id="ARBA00004533"/>
    </source>
</evidence>
<keyword evidence="6 8" id="KW-0012">Acyltransferase</keyword>
<evidence type="ECO:0000256" key="3">
    <source>
        <dbReference type="ARBA" id="ARBA00022519"/>
    </source>
</evidence>
<comment type="caution">
    <text evidence="8">The sequence shown here is derived from an EMBL/GenBank/DDBJ whole genome shotgun (WGS) entry which is preliminary data.</text>
</comment>
<evidence type="ECO:0000256" key="2">
    <source>
        <dbReference type="ARBA" id="ARBA00022475"/>
    </source>
</evidence>